<evidence type="ECO:0000259" key="1">
    <source>
        <dbReference type="Pfam" id="PF01402"/>
    </source>
</evidence>
<dbReference type="Gene3D" id="1.10.1220.10">
    <property type="entry name" value="Met repressor-like"/>
    <property type="match status" value="1"/>
</dbReference>
<organism evidence="2 3">
    <name type="scientific">Candidatus Faecalibacterium faecipullorum</name>
    <dbReference type="NCBI Taxonomy" id="2838578"/>
    <lineage>
        <taxon>Bacteria</taxon>
        <taxon>Bacillati</taxon>
        <taxon>Bacillota</taxon>
        <taxon>Clostridia</taxon>
        <taxon>Eubacteriales</taxon>
        <taxon>Oscillospiraceae</taxon>
        <taxon>Faecalibacterium</taxon>
    </lineage>
</organism>
<gene>
    <name evidence="2" type="ORF">H9771_07885</name>
</gene>
<dbReference type="InterPro" id="IPR002145">
    <property type="entry name" value="CopG"/>
</dbReference>
<dbReference type="AlphaFoldDB" id="A0A9D2MG90"/>
<name>A0A9D2MG90_9FIRM</name>
<proteinExistence type="predicted"/>
<dbReference type="InterPro" id="IPR013321">
    <property type="entry name" value="Arc_rbn_hlx_hlx"/>
</dbReference>
<dbReference type="Proteomes" id="UP000824211">
    <property type="component" value="Unassembled WGS sequence"/>
</dbReference>
<dbReference type="Pfam" id="PF01402">
    <property type="entry name" value="RHH_1"/>
    <property type="match status" value="1"/>
</dbReference>
<protein>
    <submittedName>
        <fullName evidence="2">Ribbon-helix-helix protein, CopG family</fullName>
    </submittedName>
</protein>
<sequence>MPKKTTEKENVSIRIPLETLEQVDAKAAAIGISRNQLLNQCIEYALANMAEDGEETEQAE</sequence>
<accession>A0A9D2MG90</accession>
<dbReference type="InterPro" id="IPR010985">
    <property type="entry name" value="Ribbon_hlx_hlx"/>
</dbReference>
<comment type="caution">
    <text evidence="2">The sequence shown here is derived from an EMBL/GenBank/DDBJ whole genome shotgun (WGS) entry which is preliminary data.</text>
</comment>
<dbReference type="SUPFAM" id="SSF47598">
    <property type="entry name" value="Ribbon-helix-helix"/>
    <property type="match status" value="1"/>
</dbReference>
<dbReference type="GO" id="GO:0006355">
    <property type="term" value="P:regulation of DNA-templated transcription"/>
    <property type="evidence" value="ECO:0007669"/>
    <property type="project" value="InterPro"/>
</dbReference>
<evidence type="ECO:0000313" key="3">
    <source>
        <dbReference type="Proteomes" id="UP000824211"/>
    </source>
</evidence>
<dbReference type="EMBL" id="DWXX01000142">
    <property type="protein sequence ID" value="HJB59555.1"/>
    <property type="molecule type" value="Genomic_DNA"/>
</dbReference>
<evidence type="ECO:0000313" key="2">
    <source>
        <dbReference type="EMBL" id="HJB59555.1"/>
    </source>
</evidence>
<reference evidence="2" key="1">
    <citation type="journal article" date="2021" name="PeerJ">
        <title>Extensive microbial diversity within the chicken gut microbiome revealed by metagenomics and culture.</title>
        <authorList>
            <person name="Gilroy R."/>
            <person name="Ravi A."/>
            <person name="Getino M."/>
            <person name="Pursley I."/>
            <person name="Horton D.L."/>
            <person name="Alikhan N.F."/>
            <person name="Baker D."/>
            <person name="Gharbi K."/>
            <person name="Hall N."/>
            <person name="Watson M."/>
            <person name="Adriaenssens E.M."/>
            <person name="Foster-Nyarko E."/>
            <person name="Jarju S."/>
            <person name="Secka A."/>
            <person name="Antonio M."/>
            <person name="Oren A."/>
            <person name="Chaudhuri R.R."/>
            <person name="La Ragione R."/>
            <person name="Hildebrand F."/>
            <person name="Pallen M.J."/>
        </authorList>
    </citation>
    <scope>NUCLEOTIDE SEQUENCE</scope>
    <source>
        <strain evidence="2">ChiHjej9B8-13557</strain>
    </source>
</reference>
<feature type="domain" description="Ribbon-helix-helix protein CopG" evidence="1">
    <location>
        <begin position="10"/>
        <end position="47"/>
    </location>
</feature>
<reference evidence="2" key="2">
    <citation type="submission" date="2021-04" db="EMBL/GenBank/DDBJ databases">
        <authorList>
            <person name="Gilroy R."/>
        </authorList>
    </citation>
    <scope>NUCLEOTIDE SEQUENCE</scope>
    <source>
        <strain evidence="2">ChiHjej9B8-13557</strain>
    </source>
</reference>